<feature type="region of interest" description="Disordered" evidence="1">
    <location>
        <begin position="1"/>
        <end position="158"/>
    </location>
</feature>
<feature type="compositionally biased region" description="Basic and acidic residues" evidence="1">
    <location>
        <begin position="129"/>
        <end position="139"/>
    </location>
</feature>
<accession>A0ABD0N9C4</accession>
<organism evidence="2 3">
    <name type="scientific">Cirrhinus mrigala</name>
    <name type="common">Mrigala</name>
    <dbReference type="NCBI Taxonomy" id="683832"/>
    <lineage>
        <taxon>Eukaryota</taxon>
        <taxon>Metazoa</taxon>
        <taxon>Chordata</taxon>
        <taxon>Craniata</taxon>
        <taxon>Vertebrata</taxon>
        <taxon>Euteleostomi</taxon>
        <taxon>Actinopterygii</taxon>
        <taxon>Neopterygii</taxon>
        <taxon>Teleostei</taxon>
        <taxon>Ostariophysi</taxon>
        <taxon>Cypriniformes</taxon>
        <taxon>Cyprinidae</taxon>
        <taxon>Labeoninae</taxon>
        <taxon>Labeonini</taxon>
        <taxon>Cirrhinus</taxon>
    </lineage>
</organism>
<gene>
    <name evidence="2" type="ORF">M9458_046765</name>
</gene>
<feature type="compositionally biased region" description="Basic and acidic residues" evidence="1">
    <location>
        <begin position="1"/>
        <end position="27"/>
    </location>
</feature>
<sequence length="158" mass="17663">RSDSKTNHQTRKRGDQNGKKWKAKENGNSRSNGSRRSTSDQEGESESEEDEEDATVMDESRNLQNGGESESTAPKILNESEPSSAEHNEEQPSEENKTEPLENGEANKPEEKEVNGEQEESKALQNGVDKIDGDKKEKEDTTDESPSQPRRTRSKMAD</sequence>
<keyword evidence="3" id="KW-1185">Reference proteome</keyword>
<name>A0ABD0N9C4_CIRMR</name>
<feature type="compositionally biased region" description="Basic and acidic residues" evidence="1">
    <location>
        <begin position="84"/>
        <end position="122"/>
    </location>
</feature>
<dbReference type="EMBL" id="JAMKFB020000023">
    <property type="protein sequence ID" value="KAL0158689.1"/>
    <property type="molecule type" value="Genomic_DNA"/>
</dbReference>
<evidence type="ECO:0000256" key="1">
    <source>
        <dbReference type="SAM" id="MobiDB-lite"/>
    </source>
</evidence>
<dbReference type="Proteomes" id="UP001529510">
    <property type="component" value="Unassembled WGS sequence"/>
</dbReference>
<evidence type="ECO:0000313" key="3">
    <source>
        <dbReference type="Proteomes" id="UP001529510"/>
    </source>
</evidence>
<proteinExistence type="predicted"/>
<reference evidence="2 3" key="1">
    <citation type="submission" date="2024-05" db="EMBL/GenBank/DDBJ databases">
        <title>Genome sequencing and assembly of Indian major carp, Cirrhinus mrigala (Hamilton, 1822).</title>
        <authorList>
            <person name="Mohindra V."/>
            <person name="Chowdhury L.M."/>
            <person name="Lal K."/>
            <person name="Jena J.K."/>
        </authorList>
    </citation>
    <scope>NUCLEOTIDE SEQUENCE [LARGE SCALE GENOMIC DNA]</scope>
    <source>
        <strain evidence="2">CM1030</strain>
        <tissue evidence="2">Blood</tissue>
    </source>
</reference>
<dbReference type="AlphaFoldDB" id="A0ABD0N9C4"/>
<feature type="compositionally biased region" description="Acidic residues" evidence="1">
    <location>
        <begin position="41"/>
        <end position="56"/>
    </location>
</feature>
<evidence type="ECO:0000313" key="2">
    <source>
        <dbReference type="EMBL" id="KAL0158689.1"/>
    </source>
</evidence>
<feature type="non-terminal residue" evidence="2">
    <location>
        <position position="1"/>
    </location>
</feature>
<feature type="non-terminal residue" evidence="2">
    <location>
        <position position="158"/>
    </location>
</feature>
<feature type="compositionally biased region" description="Polar residues" evidence="1">
    <location>
        <begin position="62"/>
        <end position="72"/>
    </location>
</feature>
<comment type="caution">
    <text evidence="2">The sequence shown here is derived from an EMBL/GenBank/DDBJ whole genome shotgun (WGS) entry which is preliminary data.</text>
</comment>
<protein>
    <submittedName>
        <fullName evidence="2">Uncharacterized protein</fullName>
    </submittedName>
</protein>